<dbReference type="HOGENOM" id="CLU_1061921_0_0_1"/>
<dbReference type="EMBL" id="KE145353">
    <property type="protein sequence ID" value="EPE36017.1"/>
    <property type="molecule type" value="Genomic_DNA"/>
</dbReference>
<sequence length="262" mass="29365">MRNVGTGSGEASYQQHLGIFETLSQRLQSRTFEPELNKSLGAITATIVRFEERYENTSAEELRDRIQPLIKIFVELHMGIGINQSVVRSHNYTVLDFAQQFVGLPAGLCPMMKDLDHSCGLIKEIKAQFKQAGNHYGEVPTARYPNMQPPQAQQQTRASTNNWLRDSVQTQLAAREKGDHQHFCSNSGGCKRELSVDTEWSRISTPGREESVASDWTDIGSPKRLKKEGVETCEISRDLPIRTAAVGKPANVEEWMDFGLAN</sequence>
<dbReference type="AlphaFoldDB" id="S3DC59"/>
<accession>S3DC59</accession>
<dbReference type="Proteomes" id="UP000016922">
    <property type="component" value="Unassembled WGS sequence"/>
</dbReference>
<dbReference type="GeneID" id="19464409"/>
<evidence type="ECO:0000313" key="1">
    <source>
        <dbReference type="EMBL" id="EPE36017.1"/>
    </source>
</evidence>
<protein>
    <submittedName>
        <fullName evidence="1">Uncharacterized protein</fullName>
    </submittedName>
</protein>
<evidence type="ECO:0000313" key="2">
    <source>
        <dbReference type="Proteomes" id="UP000016922"/>
    </source>
</evidence>
<name>S3DC59_GLAL2</name>
<dbReference type="KEGG" id="glz:GLAREA_05355"/>
<organism evidence="1 2">
    <name type="scientific">Glarea lozoyensis (strain ATCC 20868 / MF5171)</name>
    <dbReference type="NCBI Taxonomy" id="1116229"/>
    <lineage>
        <taxon>Eukaryota</taxon>
        <taxon>Fungi</taxon>
        <taxon>Dikarya</taxon>
        <taxon>Ascomycota</taxon>
        <taxon>Pezizomycotina</taxon>
        <taxon>Leotiomycetes</taxon>
        <taxon>Helotiales</taxon>
        <taxon>Helotiaceae</taxon>
        <taxon>Glarea</taxon>
    </lineage>
</organism>
<keyword evidence="2" id="KW-1185">Reference proteome</keyword>
<dbReference type="RefSeq" id="XP_008076835.1">
    <property type="nucleotide sequence ID" value="XM_008078644.1"/>
</dbReference>
<proteinExistence type="predicted"/>
<reference evidence="1 2" key="1">
    <citation type="journal article" date="2013" name="BMC Genomics">
        <title>Genomics-driven discovery of the pneumocandin biosynthetic gene cluster in the fungus Glarea lozoyensis.</title>
        <authorList>
            <person name="Chen L."/>
            <person name="Yue Q."/>
            <person name="Zhang X."/>
            <person name="Xiang M."/>
            <person name="Wang C."/>
            <person name="Li S."/>
            <person name="Che Y."/>
            <person name="Ortiz-Lopez F.J."/>
            <person name="Bills G.F."/>
            <person name="Liu X."/>
            <person name="An Z."/>
        </authorList>
    </citation>
    <scope>NUCLEOTIDE SEQUENCE [LARGE SCALE GENOMIC DNA]</scope>
    <source>
        <strain evidence="2">ATCC 20868 / MF5171</strain>
    </source>
</reference>
<gene>
    <name evidence="1" type="ORF">GLAREA_05355</name>
</gene>